<dbReference type="SUPFAM" id="SSF48173">
    <property type="entry name" value="Cryptochrome/photolyase FAD-binding domain"/>
    <property type="match status" value="1"/>
</dbReference>
<accession>A0A1H4W987</accession>
<dbReference type="PANTHER" id="PTHR38657">
    <property type="entry name" value="SLR1343 PROTEIN"/>
    <property type="match status" value="1"/>
</dbReference>
<dbReference type="InterPro" id="IPR014729">
    <property type="entry name" value="Rossmann-like_a/b/a_fold"/>
</dbReference>
<dbReference type="AlphaFoldDB" id="A0A1H4W987"/>
<proteinExistence type="predicted"/>
<dbReference type="InterPro" id="IPR036134">
    <property type="entry name" value="Crypto/Photolyase_FAD-like_sf"/>
</dbReference>
<dbReference type="PANTHER" id="PTHR38657:SF1">
    <property type="entry name" value="SLR1343 PROTEIN"/>
    <property type="match status" value="1"/>
</dbReference>
<dbReference type="Pfam" id="PF04244">
    <property type="entry name" value="DPRP"/>
    <property type="match status" value="1"/>
</dbReference>
<reference evidence="3" key="1">
    <citation type="submission" date="2016-10" db="EMBL/GenBank/DDBJ databases">
        <authorList>
            <person name="Varghese N."/>
            <person name="Submissions S."/>
        </authorList>
    </citation>
    <scope>NUCLEOTIDE SEQUENCE [LARGE SCALE GENOMIC DNA]</scope>
    <source>
        <strain evidence="3">DSM 44544</strain>
    </source>
</reference>
<dbReference type="Gene3D" id="1.10.579.10">
    <property type="entry name" value="DNA Cyclobutane Dipyrimidine Photolyase, subunit A, domain 3"/>
    <property type="match status" value="1"/>
</dbReference>
<organism evidence="2 3">
    <name type="scientific">Amycolatopsis tolypomycina</name>
    <dbReference type="NCBI Taxonomy" id="208445"/>
    <lineage>
        <taxon>Bacteria</taxon>
        <taxon>Bacillati</taxon>
        <taxon>Actinomycetota</taxon>
        <taxon>Actinomycetes</taxon>
        <taxon>Pseudonocardiales</taxon>
        <taxon>Pseudonocardiaceae</taxon>
        <taxon>Amycolatopsis</taxon>
    </lineage>
</organism>
<keyword evidence="3" id="KW-1185">Reference proteome</keyword>
<dbReference type="Proteomes" id="UP000199622">
    <property type="component" value="Unassembled WGS sequence"/>
</dbReference>
<dbReference type="InterPro" id="IPR052551">
    <property type="entry name" value="UV-DNA_repair_photolyase"/>
</dbReference>
<dbReference type="RefSeq" id="WP_091312353.1">
    <property type="nucleotide sequence ID" value="NZ_FNSO01000004.1"/>
</dbReference>
<sequence>MRDEPALWLFADQLGPHFHGTAGHRGRDVLLIRSAAAFAGKPFHRQKLHLVQAALYRLAADLGDRVTLIDAPDYRTGLRRFGRPVVVHEPTSHAADAFVRQLRDEGVVTEILPTPGFVLSKADFAGWAAGRTRFVMADFYRDQRRKFGVLLEPDGEPEGGRWSHDHDNRQPPPKTTRLGVPAPWHPREDAIDDRVRAELDAAERAGKIHPVGVDGPRQFAVGHDEAEEALCRFLDHRLPVFGPHQDAMLTHDWAMAHALLSVPLNLGLLDPRDVVRRAEERYRAGEAPLSSVEGFVRQVLGWREWVWHLYWHQGPDYLRRNALRAHHELPEWWRRLDADAVEAACLRTALAGVRDRGYAHHIERLMVLGNHGLQRGYDPAALTRWFATAFVDGFAWVMPANVIGMSQYADGGVVATKPYAAGGAYIDRMSDHCPGCVFDPKKRTGPDACPFTAGYWAFLHRNAERLRGNHRMRRPLSGLDRLADRAEVVAREAGRRHF</sequence>
<protein>
    <submittedName>
        <fullName evidence="2">Deoxyribodipyrimidine photolyase-related protein</fullName>
    </submittedName>
</protein>
<dbReference type="InterPro" id="IPR007357">
    <property type="entry name" value="PhrB-like"/>
</dbReference>
<gene>
    <name evidence="2" type="ORF">SAMN04489727_5487</name>
</gene>
<name>A0A1H4W987_9PSEU</name>
<dbReference type="GO" id="GO:0016829">
    <property type="term" value="F:lyase activity"/>
    <property type="evidence" value="ECO:0007669"/>
    <property type="project" value="UniProtKB-KW"/>
</dbReference>
<evidence type="ECO:0000313" key="2">
    <source>
        <dbReference type="EMBL" id="SEC89298.1"/>
    </source>
</evidence>
<dbReference type="Gene3D" id="1.10.10.1710">
    <property type="entry name" value="Deoxyribodipyrimidine photolyase-related"/>
    <property type="match status" value="1"/>
</dbReference>
<evidence type="ECO:0000256" key="1">
    <source>
        <dbReference type="SAM" id="MobiDB-lite"/>
    </source>
</evidence>
<dbReference type="Gene3D" id="3.40.50.620">
    <property type="entry name" value="HUPs"/>
    <property type="match status" value="1"/>
</dbReference>
<keyword evidence="2" id="KW-0456">Lyase</keyword>
<evidence type="ECO:0000313" key="3">
    <source>
        <dbReference type="Proteomes" id="UP000199622"/>
    </source>
</evidence>
<dbReference type="Gene3D" id="1.25.40.80">
    <property type="match status" value="1"/>
</dbReference>
<dbReference type="EMBL" id="FNSO01000004">
    <property type="protein sequence ID" value="SEC89298.1"/>
    <property type="molecule type" value="Genomic_DNA"/>
</dbReference>
<dbReference type="STRING" id="208445.SAMN04489727_5487"/>
<feature type="region of interest" description="Disordered" evidence="1">
    <location>
        <begin position="152"/>
        <end position="186"/>
    </location>
</feature>
<feature type="compositionally biased region" description="Basic and acidic residues" evidence="1">
    <location>
        <begin position="158"/>
        <end position="169"/>
    </location>
</feature>
<dbReference type="OrthoDB" id="5288100at2"/>